<dbReference type="AlphaFoldDB" id="R7UZL4"/>
<evidence type="ECO:0000259" key="3">
    <source>
        <dbReference type="PROSITE" id="PS50157"/>
    </source>
</evidence>
<keyword evidence="1" id="KW-0862">Zinc</keyword>
<protein>
    <recommendedName>
        <fullName evidence="3">C2H2-type domain-containing protein</fullName>
    </recommendedName>
</protein>
<reference evidence="4 6" key="2">
    <citation type="journal article" date="2013" name="Nature">
        <title>Insights into bilaterian evolution from three spiralian genomes.</title>
        <authorList>
            <person name="Simakov O."/>
            <person name="Marletaz F."/>
            <person name="Cho S.J."/>
            <person name="Edsinger-Gonzales E."/>
            <person name="Havlak P."/>
            <person name="Hellsten U."/>
            <person name="Kuo D.H."/>
            <person name="Larsson T."/>
            <person name="Lv J."/>
            <person name="Arendt D."/>
            <person name="Savage R."/>
            <person name="Osoegawa K."/>
            <person name="de Jong P."/>
            <person name="Grimwood J."/>
            <person name="Chapman J.A."/>
            <person name="Shapiro H."/>
            <person name="Aerts A."/>
            <person name="Otillar R.P."/>
            <person name="Terry A.Y."/>
            <person name="Boore J.L."/>
            <person name="Grigoriev I.V."/>
            <person name="Lindberg D.R."/>
            <person name="Seaver E.C."/>
            <person name="Weisblat D.A."/>
            <person name="Putnam N.H."/>
            <person name="Rokhsar D.S."/>
        </authorList>
    </citation>
    <scope>NUCLEOTIDE SEQUENCE</scope>
    <source>
        <strain evidence="4 6">I ESC-2004</strain>
    </source>
</reference>
<keyword evidence="1" id="KW-0863">Zinc-finger</keyword>
<name>R7UZL4_CAPTE</name>
<reference evidence="6" key="1">
    <citation type="submission" date="2012-12" db="EMBL/GenBank/DDBJ databases">
        <authorList>
            <person name="Hellsten U."/>
            <person name="Grimwood J."/>
            <person name="Chapman J.A."/>
            <person name="Shapiro H."/>
            <person name="Aerts A."/>
            <person name="Otillar R.P."/>
            <person name="Terry A.Y."/>
            <person name="Boore J.L."/>
            <person name="Simakov O."/>
            <person name="Marletaz F."/>
            <person name="Cho S.-J."/>
            <person name="Edsinger-Gonzales E."/>
            <person name="Havlak P."/>
            <person name="Kuo D.-H."/>
            <person name="Larsson T."/>
            <person name="Lv J."/>
            <person name="Arendt D."/>
            <person name="Savage R."/>
            <person name="Osoegawa K."/>
            <person name="de Jong P."/>
            <person name="Lindberg D.R."/>
            <person name="Seaver E.C."/>
            <person name="Weisblat D.A."/>
            <person name="Putnam N.H."/>
            <person name="Grigoriev I.V."/>
            <person name="Rokhsar D.S."/>
        </authorList>
    </citation>
    <scope>NUCLEOTIDE SEQUENCE</scope>
    <source>
        <strain evidence="6">I ESC-2004</strain>
    </source>
</reference>
<feature type="region of interest" description="Disordered" evidence="2">
    <location>
        <begin position="160"/>
        <end position="187"/>
    </location>
</feature>
<dbReference type="PROSITE" id="PS50157">
    <property type="entry name" value="ZINC_FINGER_C2H2_2"/>
    <property type="match status" value="1"/>
</dbReference>
<dbReference type="GO" id="GO:0008270">
    <property type="term" value="F:zinc ion binding"/>
    <property type="evidence" value="ECO:0007669"/>
    <property type="project" value="UniProtKB-KW"/>
</dbReference>
<evidence type="ECO:0000313" key="5">
    <source>
        <dbReference type="EnsemblMetazoa" id="CapteP198599"/>
    </source>
</evidence>
<evidence type="ECO:0000256" key="1">
    <source>
        <dbReference type="PROSITE-ProRule" id="PRU00042"/>
    </source>
</evidence>
<evidence type="ECO:0000313" key="6">
    <source>
        <dbReference type="Proteomes" id="UP000014760"/>
    </source>
</evidence>
<proteinExistence type="predicted"/>
<dbReference type="EMBL" id="AMQN01005649">
    <property type="status" value="NOT_ANNOTATED_CDS"/>
    <property type="molecule type" value="Genomic_DNA"/>
</dbReference>
<dbReference type="PROSITE" id="PS00028">
    <property type="entry name" value="ZINC_FINGER_C2H2_1"/>
    <property type="match status" value="1"/>
</dbReference>
<accession>R7UZL4</accession>
<feature type="compositionally biased region" description="Basic and acidic residues" evidence="2">
    <location>
        <begin position="123"/>
        <end position="136"/>
    </location>
</feature>
<dbReference type="HOGENOM" id="CLU_1449009_0_0_1"/>
<reference evidence="5" key="3">
    <citation type="submission" date="2015-06" db="UniProtKB">
        <authorList>
            <consortium name="EnsemblMetazoa"/>
        </authorList>
    </citation>
    <scope>IDENTIFICATION</scope>
</reference>
<evidence type="ECO:0000256" key="2">
    <source>
        <dbReference type="SAM" id="MobiDB-lite"/>
    </source>
</evidence>
<keyword evidence="6" id="KW-1185">Reference proteome</keyword>
<feature type="region of interest" description="Disordered" evidence="2">
    <location>
        <begin position="1"/>
        <end position="24"/>
    </location>
</feature>
<gene>
    <name evidence="4" type="ORF">CAPTEDRAFT_198599</name>
</gene>
<dbReference type="InterPro" id="IPR013087">
    <property type="entry name" value="Znf_C2H2_type"/>
</dbReference>
<dbReference type="OMA" id="HIWEHTV"/>
<feature type="region of interest" description="Disordered" evidence="2">
    <location>
        <begin position="123"/>
        <end position="142"/>
    </location>
</feature>
<feature type="compositionally biased region" description="Low complexity" evidence="2">
    <location>
        <begin position="160"/>
        <end position="174"/>
    </location>
</feature>
<dbReference type="Proteomes" id="UP000014760">
    <property type="component" value="Unassembled WGS sequence"/>
</dbReference>
<sequence>MSIEDLHGSPSEESPSRPRRQRHDSIRAISGCTTTERTLDVKGVMSVLSAYSGSEGGINCSICGKLYKSKVCLTKHLWEHSVYWEMFDDEKNQDRVLSIQAALILYSGPHHVLDMTSLLVTSPHDKKAKSPEKRVSVETTRSVKRRLTMKGVQRKRLRTISGGSDSGICSSSDSEQVPASSLHRIDI</sequence>
<feature type="domain" description="C2H2-type" evidence="3">
    <location>
        <begin position="58"/>
        <end position="81"/>
    </location>
</feature>
<keyword evidence="1" id="KW-0479">Metal-binding</keyword>
<organism evidence="4">
    <name type="scientific">Capitella teleta</name>
    <name type="common">Polychaete worm</name>
    <dbReference type="NCBI Taxonomy" id="283909"/>
    <lineage>
        <taxon>Eukaryota</taxon>
        <taxon>Metazoa</taxon>
        <taxon>Spiralia</taxon>
        <taxon>Lophotrochozoa</taxon>
        <taxon>Annelida</taxon>
        <taxon>Polychaeta</taxon>
        <taxon>Sedentaria</taxon>
        <taxon>Scolecida</taxon>
        <taxon>Capitellidae</taxon>
        <taxon>Capitella</taxon>
    </lineage>
</organism>
<dbReference type="EnsemblMetazoa" id="CapteT198599">
    <property type="protein sequence ID" value="CapteP198599"/>
    <property type="gene ID" value="CapteG198599"/>
</dbReference>
<dbReference type="OrthoDB" id="6480314at2759"/>
<evidence type="ECO:0000313" key="4">
    <source>
        <dbReference type="EMBL" id="ELU11729.1"/>
    </source>
</evidence>
<dbReference type="EMBL" id="KB296474">
    <property type="protein sequence ID" value="ELU11729.1"/>
    <property type="molecule type" value="Genomic_DNA"/>
</dbReference>